<evidence type="ECO:0000313" key="7">
    <source>
        <dbReference type="Proteomes" id="UP000297951"/>
    </source>
</evidence>
<evidence type="ECO:0000256" key="2">
    <source>
        <dbReference type="ARBA" id="ARBA00022670"/>
    </source>
</evidence>
<dbReference type="OrthoDB" id="5177647at2"/>
<sequence length="91" mass="9499">MLATNSLRAAGINFHGWPMNYMALGSVTSNPQPGDLVLYQSNGFGQQHIAVYIGNGQAVHGGWNGMGTSIFSVNLPTASAPIFVSPAGYNS</sequence>
<dbReference type="Gene3D" id="3.90.1720.10">
    <property type="entry name" value="endopeptidase domain like (from Nostoc punctiforme)"/>
    <property type="match status" value="1"/>
</dbReference>
<dbReference type="AlphaFoldDB" id="A0A4Y9F1H3"/>
<evidence type="ECO:0000256" key="4">
    <source>
        <dbReference type="ARBA" id="ARBA00022807"/>
    </source>
</evidence>
<gene>
    <name evidence="6" type="ORF">E4U03_12515</name>
</gene>
<dbReference type="SUPFAM" id="SSF54001">
    <property type="entry name" value="Cysteine proteinases"/>
    <property type="match status" value="1"/>
</dbReference>
<keyword evidence="3" id="KW-0378">Hydrolase</keyword>
<comment type="similarity">
    <text evidence="1">Belongs to the peptidase C40 family.</text>
</comment>
<evidence type="ECO:0000256" key="1">
    <source>
        <dbReference type="ARBA" id="ARBA00007074"/>
    </source>
</evidence>
<dbReference type="STRING" id="85336.A7979_05540"/>
<feature type="domain" description="NlpC/P60" evidence="5">
    <location>
        <begin position="5"/>
        <end position="69"/>
    </location>
</feature>
<dbReference type="GO" id="GO:0008234">
    <property type="term" value="F:cysteine-type peptidase activity"/>
    <property type="evidence" value="ECO:0007669"/>
    <property type="project" value="UniProtKB-KW"/>
</dbReference>
<dbReference type="Pfam" id="PF00877">
    <property type="entry name" value="NLPC_P60"/>
    <property type="match status" value="1"/>
</dbReference>
<evidence type="ECO:0000256" key="3">
    <source>
        <dbReference type="ARBA" id="ARBA00022801"/>
    </source>
</evidence>
<organism evidence="6 7">
    <name type="scientific">Rothia nasimurium</name>
    <dbReference type="NCBI Taxonomy" id="85336"/>
    <lineage>
        <taxon>Bacteria</taxon>
        <taxon>Bacillati</taxon>
        <taxon>Actinomycetota</taxon>
        <taxon>Actinomycetes</taxon>
        <taxon>Micrococcales</taxon>
        <taxon>Micrococcaceae</taxon>
        <taxon>Rothia</taxon>
    </lineage>
</organism>
<name>A0A4Y9F1H3_9MICC</name>
<evidence type="ECO:0000259" key="5">
    <source>
        <dbReference type="Pfam" id="PF00877"/>
    </source>
</evidence>
<protein>
    <recommendedName>
        <fullName evidence="5">NlpC/P60 domain-containing protein</fullName>
    </recommendedName>
</protein>
<proteinExistence type="inferred from homology"/>
<dbReference type="InterPro" id="IPR000064">
    <property type="entry name" value="NLP_P60_dom"/>
</dbReference>
<dbReference type="InterPro" id="IPR038765">
    <property type="entry name" value="Papain-like_cys_pep_sf"/>
</dbReference>
<keyword evidence="4" id="KW-0788">Thiol protease</keyword>
<dbReference type="Proteomes" id="UP000297951">
    <property type="component" value="Unassembled WGS sequence"/>
</dbReference>
<reference evidence="6 7" key="1">
    <citation type="submission" date="2019-03" db="EMBL/GenBank/DDBJ databases">
        <title>Diversity of the mouse oral microbiome.</title>
        <authorList>
            <person name="Joseph S."/>
            <person name="Aduse-Opoku J."/>
            <person name="Curtis M."/>
            <person name="Wade W."/>
            <person name="Hashim A."/>
        </authorList>
    </citation>
    <scope>NUCLEOTIDE SEQUENCE [LARGE SCALE GENOMIC DNA]</scope>
    <source>
        <strain evidence="7">irhom_31</strain>
    </source>
</reference>
<keyword evidence="2" id="KW-0645">Protease</keyword>
<evidence type="ECO:0000313" key="6">
    <source>
        <dbReference type="EMBL" id="TFU19235.1"/>
    </source>
</evidence>
<comment type="caution">
    <text evidence="6">The sequence shown here is derived from an EMBL/GenBank/DDBJ whole genome shotgun (WGS) entry which is preliminary data.</text>
</comment>
<accession>A0A4Y9F1H3</accession>
<dbReference type="GO" id="GO:0006508">
    <property type="term" value="P:proteolysis"/>
    <property type="evidence" value="ECO:0007669"/>
    <property type="project" value="UniProtKB-KW"/>
</dbReference>
<dbReference type="EMBL" id="SPQC01000093">
    <property type="protein sequence ID" value="TFU19235.1"/>
    <property type="molecule type" value="Genomic_DNA"/>
</dbReference>